<keyword evidence="5" id="KW-0862">Zinc</keyword>
<comment type="cofactor">
    <cofactor evidence="1">
        <name>Zn(2+)</name>
        <dbReference type="ChEBI" id="CHEBI:29105"/>
    </cofactor>
</comment>
<dbReference type="Gene3D" id="3.40.630.10">
    <property type="entry name" value="Zn peptidases"/>
    <property type="match status" value="1"/>
</dbReference>
<dbReference type="PANTHER" id="PTHR11705">
    <property type="entry name" value="PROTEASE FAMILY M14 CARBOXYPEPTIDASE A,B"/>
    <property type="match status" value="1"/>
</dbReference>
<keyword evidence="4" id="KW-0378">Hydrolase</keyword>
<accession>A0A0A1TGP7</accession>
<dbReference type="SUPFAM" id="SSF53187">
    <property type="entry name" value="Zn-dependent exopeptidases"/>
    <property type="match status" value="1"/>
</dbReference>
<gene>
    <name evidence="9" type="ORF">VHEMI05455</name>
</gene>
<dbReference type="STRING" id="1531966.A0A0A1TGP7"/>
<dbReference type="Pfam" id="PF00246">
    <property type="entry name" value="Peptidase_M14"/>
    <property type="match status" value="1"/>
</dbReference>
<reference evidence="9 10" key="1">
    <citation type="journal article" date="2015" name="Genome Announc.">
        <title>Draft Genome Sequence and Gene Annotation of the Entomopathogenic Fungus Verticillium hemipterigenum.</title>
        <authorList>
            <person name="Horn F."/>
            <person name="Habel A."/>
            <person name="Scharf D.H."/>
            <person name="Dworschak J."/>
            <person name="Brakhage A.A."/>
            <person name="Guthke R."/>
            <person name="Hertweck C."/>
            <person name="Linde J."/>
        </authorList>
    </citation>
    <scope>NUCLEOTIDE SEQUENCE [LARGE SCALE GENOMIC DNA]</scope>
</reference>
<evidence type="ECO:0000313" key="10">
    <source>
        <dbReference type="Proteomes" id="UP000039046"/>
    </source>
</evidence>
<evidence type="ECO:0000256" key="3">
    <source>
        <dbReference type="ARBA" id="ARBA00022670"/>
    </source>
</evidence>
<dbReference type="Proteomes" id="UP000039046">
    <property type="component" value="Unassembled WGS sequence"/>
</dbReference>
<evidence type="ECO:0000256" key="5">
    <source>
        <dbReference type="ARBA" id="ARBA00022833"/>
    </source>
</evidence>
<comment type="caution">
    <text evidence="7">Lacks conserved residue(s) required for the propagation of feature annotation.</text>
</comment>
<dbReference type="InterPro" id="IPR000834">
    <property type="entry name" value="Peptidase_M14"/>
</dbReference>
<keyword evidence="6" id="KW-0482">Metalloprotease</keyword>
<feature type="domain" description="Peptidase M14" evidence="8">
    <location>
        <begin position="1"/>
        <end position="137"/>
    </location>
</feature>
<evidence type="ECO:0000259" key="8">
    <source>
        <dbReference type="PROSITE" id="PS52035"/>
    </source>
</evidence>
<dbReference type="PANTHER" id="PTHR11705:SF143">
    <property type="entry name" value="SLL0236 PROTEIN"/>
    <property type="match status" value="1"/>
</dbReference>
<evidence type="ECO:0000256" key="1">
    <source>
        <dbReference type="ARBA" id="ARBA00001947"/>
    </source>
</evidence>
<dbReference type="PROSITE" id="PS52035">
    <property type="entry name" value="PEPTIDASE_M14"/>
    <property type="match status" value="1"/>
</dbReference>
<comment type="similarity">
    <text evidence="2 7">Belongs to the peptidase M14 family.</text>
</comment>
<evidence type="ECO:0000313" key="9">
    <source>
        <dbReference type="EMBL" id="CEJ89620.1"/>
    </source>
</evidence>
<keyword evidence="10" id="KW-1185">Reference proteome</keyword>
<dbReference type="GO" id="GO:0006508">
    <property type="term" value="P:proteolysis"/>
    <property type="evidence" value="ECO:0007669"/>
    <property type="project" value="UniProtKB-KW"/>
</dbReference>
<organism evidence="9 10">
    <name type="scientific">[Torrubiella] hemipterigena</name>
    <dbReference type="NCBI Taxonomy" id="1531966"/>
    <lineage>
        <taxon>Eukaryota</taxon>
        <taxon>Fungi</taxon>
        <taxon>Dikarya</taxon>
        <taxon>Ascomycota</taxon>
        <taxon>Pezizomycotina</taxon>
        <taxon>Sordariomycetes</taxon>
        <taxon>Hypocreomycetidae</taxon>
        <taxon>Hypocreales</taxon>
        <taxon>Clavicipitaceae</taxon>
        <taxon>Clavicipitaceae incertae sedis</taxon>
        <taxon>'Torrubiella' clade</taxon>
    </lineage>
</organism>
<evidence type="ECO:0000256" key="2">
    <source>
        <dbReference type="ARBA" id="ARBA00005988"/>
    </source>
</evidence>
<dbReference type="EMBL" id="CDHN01000002">
    <property type="protein sequence ID" value="CEJ89620.1"/>
    <property type="molecule type" value="Genomic_DNA"/>
</dbReference>
<name>A0A0A1TGP7_9HYPO</name>
<dbReference type="AlphaFoldDB" id="A0A0A1TGP7"/>
<proteinExistence type="inferred from homology"/>
<dbReference type="GO" id="GO:0004181">
    <property type="term" value="F:metallocarboxypeptidase activity"/>
    <property type="evidence" value="ECO:0007669"/>
    <property type="project" value="InterPro"/>
</dbReference>
<dbReference type="HOGENOM" id="CLU_1866520_0_0_1"/>
<evidence type="ECO:0000256" key="4">
    <source>
        <dbReference type="ARBA" id="ARBA00022801"/>
    </source>
</evidence>
<dbReference type="OrthoDB" id="3626597at2759"/>
<sequence length="137" mass="15461">MIVFLEMVAKEQKVKLFVDWHSYSQLVMSRYGYNCDKKPARDADLMGLAKSAADAFGKAKGAQYKGSRACEIMYVTSGGSTHFVLEKIGAEYSYTQKFRDKGQKGLHIAPERDQAQRRGILRRRTAHDGECQVTKFG</sequence>
<protein>
    <recommendedName>
        <fullName evidence="8">Peptidase M14 domain-containing protein</fullName>
    </recommendedName>
</protein>
<evidence type="ECO:0000256" key="7">
    <source>
        <dbReference type="PROSITE-ProRule" id="PRU01379"/>
    </source>
</evidence>
<keyword evidence="3" id="KW-0645">Protease</keyword>
<evidence type="ECO:0000256" key="6">
    <source>
        <dbReference type="ARBA" id="ARBA00023049"/>
    </source>
</evidence>
<dbReference type="GO" id="GO:0008270">
    <property type="term" value="F:zinc ion binding"/>
    <property type="evidence" value="ECO:0007669"/>
    <property type="project" value="InterPro"/>
</dbReference>